<dbReference type="OrthoDB" id="8436363at2759"/>
<protein>
    <submittedName>
        <fullName evidence="2">Uncharacterized protein</fullName>
    </submittedName>
</protein>
<feature type="region of interest" description="Disordered" evidence="1">
    <location>
        <begin position="645"/>
        <end position="664"/>
    </location>
</feature>
<dbReference type="PANTHER" id="PTHR24112">
    <property type="entry name" value="LEUCINE-RICH REPEAT, ISOFORM F-RELATED"/>
    <property type="match status" value="1"/>
</dbReference>
<dbReference type="EMBL" id="MCFI01000033">
    <property type="protein sequence ID" value="ORY73703.1"/>
    <property type="molecule type" value="Genomic_DNA"/>
</dbReference>
<accession>A0A1Y2EQ32</accession>
<evidence type="ECO:0000313" key="3">
    <source>
        <dbReference type="Proteomes" id="UP000193685"/>
    </source>
</evidence>
<dbReference type="Gene3D" id="3.80.10.10">
    <property type="entry name" value="Ribonuclease Inhibitor"/>
    <property type="match status" value="1"/>
</dbReference>
<dbReference type="Proteomes" id="UP000193685">
    <property type="component" value="Unassembled WGS sequence"/>
</dbReference>
<dbReference type="InterPro" id="IPR051279">
    <property type="entry name" value="PP1-Reg/Actin-Interact_Protein"/>
</dbReference>
<reference evidence="2 3" key="1">
    <citation type="submission" date="2016-07" db="EMBL/GenBank/DDBJ databases">
        <title>Pervasive Adenine N6-methylation of Active Genes in Fungi.</title>
        <authorList>
            <consortium name="DOE Joint Genome Institute"/>
            <person name="Mondo S.J."/>
            <person name="Dannebaum R.O."/>
            <person name="Kuo R.C."/>
            <person name="Labutti K."/>
            <person name="Haridas S."/>
            <person name="Kuo A."/>
            <person name="Salamov A."/>
            <person name="Ahrendt S.R."/>
            <person name="Lipzen A."/>
            <person name="Sullivan W."/>
            <person name="Andreopoulos W.B."/>
            <person name="Clum A."/>
            <person name="Lindquist E."/>
            <person name="Daum C."/>
            <person name="Ramamoorthy G.K."/>
            <person name="Gryganskyi A."/>
            <person name="Culley D."/>
            <person name="Magnuson J.K."/>
            <person name="James T.Y."/>
            <person name="O'Malley M.A."/>
            <person name="Stajich J.E."/>
            <person name="Spatafora J.W."/>
            <person name="Visel A."/>
            <person name="Grigoriev I.V."/>
        </authorList>
    </citation>
    <scope>NUCLEOTIDE SEQUENCE [LARGE SCALE GENOMIC DNA]</scope>
    <source>
        <strain evidence="2 3">12-1054</strain>
    </source>
</reference>
<feature type="compositionally biased region" description="Low complexity" evidence="1">
    <location>
        <begin position="645"/>
        <end position="663"/>
    </location>
</feature>
<dbReference type="RefSeq" id="XP_040721883.1">
    <property type="nucleotide sequence ID" value="XM_040870796.1"/>
</dbReference>
<name>A0A1Y2EQ32_PROLT</name>
<keyword evidence="3" id="KW-1185">Reference proteome</keyword>
<dbReference type="InterPro" id="IPR032675">
    <property type="entry name" value="LRR_dom_sf"/>
</dbReference>
<gene>
    <name evidence="2" type="ORF">BCR37DRAFT_390040</name>
</gene>
<dbReference type="GeneID" id="63787395"/>
<proteinExistence type="predicted"/>
<dbReference type="SUPFAM" id="SSF52047">
    <property type="entry name" value="RNI-like"/>
    <property type="match status" value="1"/>
</dbReference>
<organism evidence="2 3">
    <name type="scientific">Protomyces lactucae-debilis</name>
    <dbReference type="NCBI Taxonomy" id="2754530"/>
    <lineage>
        <taxon>Eukaryota</taxon>
        <taxon>Fungi</taxon>
        <taxon>Dikarya</taxon>
        <taxon>Ascomycota</taxon>
        <taxon>Taphrinomycotina</taxon>
        <taxon>Taphrinomycetes</taxon>
        <taxon>Taphrinales</taxon>
        <taxon>Protomycetaceae</taxon>
        <taxon>Protomyces</taxon>
    </lineage>
</organism>
<dbReference type="STRING" id="56484.A0A1Y2EQ32"/>
<evidence type="ECO:0000313" key="2">
    <source>
        <dbReference type="EMBL" id="ORY73703.1"/>
    </source>
</evidence>
<dbReference type="AlphaFoldDB" id="A0A1Y2EQ32"/>
<comment type="caution">
    <text evidence="2">The sequence shown here is derived from an EMBL/GenBank/DDBJ whole genome shotgun (WGS) entry which is preliminary data.</text>
</comment>
<evidence type="ECO:0000256" key="1">
    <source>
        <dbReference type="SAM" id="MobiDB-lite"/>
    </source>
</evidence>
<sequence length="705" mass="78201">MSELPPCSTIANQQAKRKRVHIAGLPQSKLRRVCFHLDELVEVRAYEQVESHDQTKDNRSDTGFPTVSDMEVINVYADMQPLDRADLYQQCCKVYRIKPIDQIARQFRKNGPVSAPFEGPRELIFENIDLRGLAATALADTMGLPLTGKHLVDVSFVNCGLDDSSLRLLLSCLFASANIESLKVVYNGDTTTTGLADALTFLCLSPQLKHFSWLGSQWTDETLDVAVKLLSDGELRALSEFGLGSAPVSEDQLLRLIRAMHASGIKGCALRNMHLTDNIAALLAHLCSSNGFQFIDLLGSGPAPQVYTFLTAISPSSPLLYLDLEGCNLDTRTLEQLMHLIGRLPELRALNLAQSDIRCILPQLKTTLRQWKQLRRINLSSTQLTSDDVVSLCEVFSQHQLSLLVLTGLRLDEAALSTLLALARVCKSLVSLEIDAPETSAGEEIVRKIVAECLRNIGRVEMDHAEAGPKPDSRSLQTAMRQQLESAEVQSRRPSVEAVNLAAGAQGVVNALELLLDQDDAPGASLLPLDLLDRARQLSKRIEPLLEEATDEIEHRRMELVMATLHRVILRFESMYPSARLDEEKYTAEFDKTSRSLHTGRKMADYLPQHTGSANRKSRVLETEEGEIMRMAHQMSQRLNILRSATSSPSRGNSASASRGELADAQEAELLERLNSADGSDLKARLYELQQQGYRYDRPLGQSIE</sequence>